<proteinExistence type="predicted"/>
<reference evidence="1" key="2">
    <citation type="submission" date="2024-07" db="EMBL/GenBank/DDBJ databases">
        <authorList>
            <person name="Pedersen J.S."/>
            <person name="Mulbjerg M.R."/>
            <person name="Carstens A.B."/>
            <person name="Hansen L.H."/>
        </authorList>
    </citation>
    <scope>NUCLEOTIDE SEQUENCE</scope>
</reference>
<organism evidence="1">
    <name type="scientific">Pectobacterium phage Amona</name>
    <dbReference type="NCBI Taxonomy" id="3158137"/>
    <lineage>
        <taxon>Viruses</taxon>
        <taxon>Duplodnaviria</taxon>
        <taxon>Heunggongvirae</taxon>
        <taxon>Uroviricota</taxon>
        <taxon>Caudoviricetes</taxon>
    </lineage>
</organism>
<dbReference type="InterPro" id="IPR014915">
    <property type="entry name" value="Phage_TLS_TfmB"/>
</dbReference>
<accession>A0AB39ABE0</accession>
<reference evidence="1" key="1">
    <citation type="journal article" date="2024" name="Virus Res.">
        <title>A novel genus of Pectobacterium bacteriophages display broad host range by targeting several species of Danish soft rot isolates.</title>
        <authorList>
            <person name="Pedersen J.S."/>
            <person name="Carstens A.B."/>
            <person name="Rothgard M.M."/>
            <person name="Roy C."/>
            <person name="Viry A."/>
            <person name="Papudeshi B."/>
            <person name="Kot W."/>
            <person name="Hille F."/>
            <person name="Franz C.M.A.P."/>
            <person name="Edwards R."/>
            <person name="Hansen L.H."/>
        </authorList>
    </citation>
    <scope>NUCLEOTIDE SEQUENCE</scope>
</reference>
<dbReference type="Pfam" id="PF08809">
    <property type="entry name" value="DUF1799"/>
    <property type="match status" value="1"/>
</dbReference>
<evidence type="ECO:0000313" key="1">
    <source>
        <dbReference type="EMBL" id="XDF89530.1"/>
    </source>
</evidence>
<sequence>MDFIREFGGDLDDYLPECDIHPDFEQAFDLFCSLATQWRVAFGGAVGLDYNVIPMMATLRGVELTKEIMDDLQIMEMAALHQIKENQAE</sequence>
<dbReference type="EMBL" id="PQ008971">
    <property type="protein sequence ID" value="XDF89530.1"/>
    <property type="molecule type" value="Genomic_DNA"/>
</dbReference>
<protein>
    <submittedName>
        <fullName evidence="1">Tail length tape measure protein</fullName>
    </submittedName>
</protein>
<gene>
    <name evidence="1" type="ORF">CVQSGQUC_CDS0025</name>
</gene>
<name>A0AB39ABE0_9CAUD</name>